<organism evidence="1">
    <name type="scientific">marine sediment metagenome</name>
    <dbReference type="NCBI Taxonomy" id="412755"/>
    <lineage>
        <taxon>unclassified sequences</taxon>
        <taxon>metagenomes</taxon>
        <taxon>ecological metagenomes</taxon>
    </lineage>
</organism>
<accession>X1AJQ3</accession>
<dbReference type="EMBL" id="BART01019148">
    <property type="protein sequence ID" value="GAG82504.1"/>
    <property type="molecule type" value="Genomic_DNA"/>
</dbReference>
<gene>
    <name evidence="1" type="ORF">S01H4_35920</name>
</gene>
<evidence type="ECO:0000313" key="1">
    <source>
        <dbReference type="EMBL" id="GAG82504.1"/>
    </source>
</evidence>
<proteinExistence type="predicted"/>
<protein>
    <submittedName>
        <fullName evidence="1">Uncharacterized protein</fullName>
    </submittedName>
</protein>
<name>X1AJQ3_9ZZZZ</name>
<reference evidence="1" key="1">
    <citation type="journal article" date="2014" name="Front. Microbiol.">
        <title>High frequency of phylogenetically diverse reductive dehalogenase-homologous genes in deep subseafloor sedimentary metagenomes.</title>
        <authorList>
            <person name="Kawai M."/>
            <person name="Futagami T."/>
            <person name="Toyoda A."/>
            <person name="Takaki Y."/>
            <person name="Nishi S."/>
            <person name="Hori S."/>
            <person name="Arai W."/>
            <person name="Tsubouchi T."/>
            <person name="Morono Y."/>
            <person name="Uchiyama I."/>
            <person name="Ito T."/>
            <person name="Fujiyama A."/>
            <person name="Inagaki F."/>
            <person name="Takami H."/>
        </authorList>
    </citation>
    <scope>NUCLEOTIDE SEQUENCE</scope>
    <source>
        <strain evidence="1">Expedition CK06-06</strain>
    </source>
</reference>
<feature type="non-terminal residue" evidence="1">
    <location>
        <position position="1"/>
    </location>
</feature>
<dbReference type="AlphaFoldDB" id="X1AJQ3"/>
<sequence>GGVDKSVCPLGYPEYCPRCIFKKFIDAEFIIDKVETIEQDSDIKRQEMNYRYIWKKYKDILNIRHIIILSNNGVPIYNFAVGDHPINATLLSGFIQANVLFSSEKLVIADKKRTSEDIYDRKFYEFQYKDFNILLRNGKFCRICLILDNSASSNLRELLSHFIEIFEKIYGDKLKEFEKTGNLELFKSVKKLIEKMFEVNLIYPQTLSAQIPANIIDNFSLIQKAVFEYSNDLLKEKPYFFIPHILDTTARILGIIPREEILWNIYQMLRHNIILSKDLQFQRYELDIIRQENAK</sequence>
<feature type="non-terminal residue" evidence="1">
    <location>
        <position position="295"/>
    </location>
</feature>
<comment type="caution">
    <text evidence="1">The sequence shown here is derived from an EMBL/GenBank/DDBJ whole genome shotgun (WGS) entry which is preliminary data.</text>
</comment>